<dbReference type="OrthoDB" id="1117410at2"/>
<proteinExistence type="predicted"/>
<dbReference type="RefSeq" id="WP_097440077.1">
    <property type="nucleotide sequence ID" value="NZ_KZ300476.1"/>
</dbReference>
<organism evidence="2 3">
    <name type="scientific">Sediminicola luteus</name>
    <dbReference type="NCBI Taxonomy" id="319238"/>
    <lineage>
        <taxon>Bacteria</taxon>
        <taxon>Pseudomonadati</taxon>
        <taxon>Bacteroidota</taxon>
        <taxon>Flavobacteriia</taxon>
        <taxon>Flavobacteriales</taxon>
        <taxon>Flavobacteriaceae</taxon>
        <taxon>Sediminicola</taxon>
    </lineage>
</organism>
<evidence type="ECO:0000313" key="3">
    <source>
        <dbReference type="Proteomes" id="UP000219559"/>
    </source>
</evidence>
<accession>A0A2A4G850</accession>
<feature type="domain" description="DUF5777" evidence="1">
    <location>
        <begin position="41"/>
        <end position="282"/>
    </location>
</feature>
<dbReference type="Pfam" id="PF19089">
    <property type="entry name" value="DUF5777"/>
    <property type="match status" value="1"/>
</dbReference>
<evidence type="ECO:0000259" key="1">
    <source>
        <dbReference type="Pfam" id="PF19089"/>
    </source>
</evidence>
<name>A0A2A4G850_9FLAO</name>
<sequence length="282" mass="32091">MRKNIILFVCLGLVQFTMGQEDLLQELEAETQPVTFQQPAFKAMKIGNLQSTKIAEKGDLYLNVSHRFGALNDGLTTFFGLDNANTNIELVYGFFKGMQAGISRESIRKTYAGHLKINLKKQSESFPVNIVAYGEANIRTDLREEQYPLMKFADRLSYASQLLISRRFSNKLSLELAPTYVRQNLVLEPFQKHNQIALGMGGRYKFSKRMSLNVDYVHNFNRHEDSVFNDPLTLGLDIETGGHVFQLLFSNAQSTLAPGFISNAEGQWFKEVYFGFNVVRVF</sequence>
<dbReference type="EMBL" id="NBWU01000002">
    <property type="protein sequence ID" value="PCE64797.1"/>
    <property type="molecule type" value="Genomic_DNA"/>
</dbReference>
<dbReference type="InterPro" id="IPR045916">
    <property type="entry name" value="DUF5777"/>
</dbReference>
<keyword evidence="3" id="KW-1185">Reference proteome</keyword>
<gene>
    <name evidence="2" type="ORF">B7P33_06400</name>
</gene>
<comment type="caution">
    <text evidence="2">The sequence shown here is derived from an EMBL/GenBank/DDBJ whole genome shotgun (WGS) entry which is preliminary data.</text>
</comment>
<reference evidence="2 3" key="1">
    <citation type="submission" date="2017-04" db="EMBL/GenBank/DDBJ databases">
        <title>A new member of the family Flavobacteriaceae isolated from ascidians.</title>
        <authorList>
            <person name="Chen L."/>
        </authorList>
    </citation>
    <scope>NUCLEOTIDE SEQUENCE [LARGE SCALE GENOMIC DNA]</scope>
    <source>
        <strain evidence="2 3">HQA918</strain>
    </source>
</reference>
<dbReference type="Proteomes" id="UP000219559">
    <property type="component" value="Unassembled WGS sequence"/>
</dbReference>
<evidence type="ECO:0000313" key="2">
    <source>
        <dbReference type="EMBL" id="PCE64797.1"/>
    </source>
</evidence>
<protein>
    <recommendedName>
        <fullName evidence="1">DUF5777 domain-containing protein</fullName>
    </recommendedName>
</protein>
<dbReference type="AlphaFoldDB" id="A0A2A4G850"/>